<evidence type="ECO:0000313" key="1">
    <source>
        <dbReference type="EMBL" id="QCC53628.1"/>
    </source>
</evidence>
<proteinExistence type="predicted"/>
<dbReference type="InterPro" id="IPR057175">
    <property type="entry name" value="DUF7853"/>
</dbReference>
<dbReference type="GeneID" id="39850296"/>
<gene>
    <name evidence="1" type="ORF">DV706_03490</name>
</gene>
<dbReference type="KEGG" id="nbg:DV706_03490"/>
<name>A0A4D6HK58_9EURY</name>
<accession>A0A4D6HK58</accession>
<dbReference type="EMBL" id="CP031305">
    <property type="protein sequence ID" value="QCC53628.1"/>
    <property type="molecule type" value="Genomic_DNA"/>
</dbReference>
<dbReference type="AlphaFoldDB" id="A0A4D6HK58"/>
<evidence type="ECO:0000313" key="2">
    <source>
        <dbReference type="Proteomes" id="UP000296822"/>
    </source>
</evidence>
<sequence>MSSPQPEKTETHEVTLSRDEQWVTHHMLASYLDESIDGGERAPEWILESIDAVEAGDQTAVLTSSQTRRLFEAMTSYVDDGDIPDEDAVHGSTVADRLETRLESVESTSQ</sequence>
<reference evidence="1 2" key="1">
    <citation type="journal article" date="2019" name="Nat. Commun.">
        <title>A new type of DNA phosphorothioation-based antiviral system in archaea.</title>
        <authorList>
            <person name="Xiong L."/>
            <person name="Liu S."/>
            <person name="Chen S."/>
            <person name="Xiao Y."/>
            <person name="Zhu B."/>
            <person name="Gao Y."/>
            <person name="Zhang Y."/>
            <person name="Chen B."/>
            <person name="Luo J."/>
            <person name="Deng Z."/>
            <person name="Chen X."/>
            <person name="Wang L."/>
            <person name="Chen S."/>
        </authorList>
    </citation>
    <scope>NUCLEOTIDE SEQUENCE [LARGE SCALE GENOMIC DNA]</scope>
    <source>
        <strain evidence="1 2">JCM 10635</strain>
    </source>
</reference>
<dbReference type="Proteomes" id="UP000296822">
    <property type="component" value="Chromosome"/>
</dbReference>
<organism evidence="1 2">
    <name type="scientific">Natronorubrum bangense</name>
    <dbReference type="NCBI Taxonomy" id="61858"/>
    <lineage>
        <taxon>Archaea</taxon>
        <taxon>Methanobacteriati</taxon>
        <taxon>Methanobacteriota</taxon>
        <taxon>Stenosarchaea group</taxon>
        <taxon>Halobacteria</taxon>
        <taxon>Halobacteriales</taxon>
        <taxon>Natrialbaceae</taxon>
        <taxon>Natronorubrum</taxon>
    </lineage>
</organism>
<dbReference type="Pfam" id="PF25251">
    <property type="entry name" value="DUF7853"/>
    <property type="match status" value="1"/>
</dbReference>
<dbReference type="RefSeq" id="WP_049889818.1">
    <property type="nucleotide sequence ID" value="NZ_CP031305.1"/>
</dbReference>
<protein>
    <submittedName>
        <fullName evidence="1">Uncharacterized protein</fullName>
    </submittedName>
</protein>